<evidence type="ECO:0000313" key="7">
    <source>
        <dbReference type="Proteomes" id="UP000183447"/>
    </source>
</evidence>
<dbReference type="Gene3D" id="3.40.190.290">
    <property type="match status" value="1"/>
</dbReference>
<dbReference type="Pfam" id="PF03466">
    <property type="entry name" value="LysR_substrate"/>
    <property type="match status" value="1"/>
</dbReference>
<dbReference type="EMBL" id="FPKU01000001">
    <property type="protein sequence ID" value="SFZ80627.1"/>
    <property type="molecule type" value="Genomic_DNA"/>
</dbReference>
<dbReference type="RefSeq" id="WP_072338422.1">
    <property type="nucleotide sequence ID" value="NZ_FPKU01000001.1"/>
</dbReference>
<sequence>MKSPQIELRHLASFVLACQNATVTEAAAELGVSASTLSVALHTLERELDMKLFQRQGGWLRPLPAAFWLFQQAVALLHAESAARHALGADAPVAARLHVHLDLSFTIGRFSKAVSRTIEAMRVLNPALAVDFDFRDGADPAPAAGAFEIDPEPPRTVLEIGYFAPGSDPIAGEGWAEGPNLSLPLIADRWVVVGATDAEARGRDGDGPLLLVRMRQTLSDQVTLHARRHGFAQRLTPIDAEPADLGERLAANPAARFLLPQSMLADRLGLGRTHVAPLDPALSSLVSARCRGGDTAAARLFLDQFRTALLGTEANAAFDPVLTMRQVRAFTAIGKAGGISAAARNSNVTQPSLSSQVQRLEEALGRPLFARTRTGMALSDAGRTLLPFALDLETRLERILRACKDVAAHTQSALVIGMLPSSGHDSAMTGRVAAALIALRAQNPQCRLRLVEGSNLALHEAVRAGALNLAIVGAVQGGLPHLALGPSERLSVIAHPALGLAARLEMGLREVCALPLVLGPRHLSIHRAFVEAASAARLAVSPVMEVGSLPLAIAMTRRAPLATILPASSVRQDLEEGRLTATRLGDDFGLGTLSIIFSGERSLSDSERALVRALTEAFARPASP</sequence>
<dbReference type="InterPro" id="IPR036388">
    <property type="entry name" value="WH-like_DNA-bd_sf"/>
</dbReference>
<dbReference type="STRING" id="665118.SAMN02983003_0036"/>
<dbReference type="SUPFAM" id="SSF46785">
    <property type="entry name" value="Winged helix' DNA-binding domain"/>
    <property type="match status" value="2"/>
</dbReference>
<evidence type="ECO:0000259" key="5">
    <source>
        <dbReference type="PROSITE" id="PS50931"/>
    </source>
</evidence>
<evidence type="ECO:0000256" key="3">
    <source>
        <dbReference type="ARBA" id="ARBA00023125"/>
    </source>
</evidence>
<keyword evidence="2" id="KW-0805">Transcription regulation</keyword>
<dbReference type="SUPFAM" id="SSF53850">
    <property type="entry name" value="Periplasmic binding protein-like II"/>
    <property type="match status" value="1"/>
</dbReference>
<evidence type="ECO:0000256" key="4">
    <source>
        <dbReference type="ARBA" id="ARBA00023163"/>
    </source>
</evidence>
<organism evidence="6 7">
    <name type="scientific">Devosia enhydra</name>
    <dbReference type="NCBI Taxonomy" id="665118"/>
    <lineage>
        <taxon>Bacteria</taxon>
        <taxon>Pseudomonadati</taxon>
        <taxon>Pseudomonadota</taxon>
        <taxon>Alphaproteobacteria</taxon>
        <taxon>Hyphomicrobiales</taxon>
        <taxon>Devosiaceae</taxon>
        <taxon>Devosia</taxon>
    </lineage>
</organism>
<feature type="domain" description="HTH lysR-type" evidence="5">
    <location>
        <begin position="322"/>
        <end position="379"/>
    </location>
</feature>
<keyword evidence="7" id="KW-1185">Reference proteome</keyword>
<dbReference type="GO" id="GO:0003700">
    <property type="term" value="F:DNA-binding transcription factor activity"/>
    <property type="evidence" value="ECO:0007669"/>
    <property type="project" value="InterPro"/>
</dbReference>
<keyword evidence="3 6" id="KW-0238">DNA-binding</keyword>
<accession>A0A1K2HSS4</accession>
<dbReference type="InterPro" id="IPR036390">
    <property type="entry name" value="WH_DNA-bd_sf"/>
</dbReference>
<dbReference type="InterPro" id="IPR005119">
    <property type="entry name" value="LysR_subst-bd"/>
</dbReference>
<comment type="similarity">
    <text evidence="1">Belongs to the LysR transcriptional regulatory family.</text>
</comment>
<reference evidence="6 7" key="1">
    <citation type="submission" date="2016-11" db="EMBL/GenBank/DDBJ databases">
        <authorList>
            <person name="Jaros S."/>
            <person name="Januszkiewicz K."/>
            <person name="Wedrychowicz H."/>
        </authorList>
    </citation>
    <scope>NUCLEOTIDE SEQUENCE [LARGE SCALE GENOMIC DNA]</scope>
    <source>
        <strain evidence="6 7">ATCC 23634</strain>
    </source>
</reference>
<dbReference type="PANTHER" id="PTHR30126:SF40">
    <property type="entry name" value="HTH-TYPE TRANSCRIPTIONAL REGULATOR GLTR"/>
    <property type="match status" value="1"/>
</dbReference>
<dbReference type="Proteomes" id="UP000183447">
    <property type="component" value="Unassembled WGS sequence"/>
</dbReference>
<dbReference type="InterPro" id="IPR000847">
    <property type="entry name" value="LysR_HTH_N"/>
</dbReference>
<dbReference type="GO" id="GO:0000976">
    <property type="term" value="F:transcription cis-regulatory region binding"/>
    <property type="evidence" value="ECO:0007669"/>
    <property type="project" value="TreeGrafter"/>
</dbReference>
<evidence type="ECO:0000313" key="6">
    <source>
        <dbReference type="EMBL" id="SFZ80627.1"/>
    </source>
</evidence>
<dbReference type="OrthoDB" id="7492271at2"/>
<dbReference type="Pfam" id="PF00126">
    <property type="entry name" value="HTH_1"/>
    <property type="match status" value="2"/>
</dbReference>
<dbReference type="PRINTS" id="PR00039">
    <property type="entry name" value="HTHLYSR"/>
</dbReference>
<evidence type="ECO:0000256" key="2">
    <source>
        <dbReference type="ARBA" id="ARBA00023015"/>
    </source>
</evidence>
<dbReference type="Gene3D" id="1.10.10.10">
    <property type="entry name" value="Winged helix-like DNA-binding domain superfamily/Winged helix DNA-binding domain"/>
    <property type="match status" value="2"/>
</dbReference>
<gene>
    <name evidence="6" type="ORF">SAMN02983003_0036</name>
</gene>
<proteinExistence type="inferred from homology"/>
<name>A0A1K2HSS4_9HYPH</name>
<evidence type="ECO:0000256" key="1">
    <source>
        <dbReference type="ARBA" id="ARBA00009437"/>
    </source>
</evidence>
<dbReference type="AlphaFoldDB" id="A0A1K2HSS4"/>
<keyword evidence="4" id="KW-0804">Transcription</keyword>
<dbReference type="PROSITE" id="PS50931">
    <property type="entry name" value="HTH_LYSR"/>
    <property type="match status" value="2"/>
</dbReference>
<dbReference type="PANTHER" id="PTHR30126">
    <property type="entry name" value="HTH-TYPE TRANSCRIPTIONAL REGULATOR"/>
    <property type="match status" value="1"/>
</dbReference>
<protein>
    <submittedName>
        <fullName evidence="6">DNA-binding transcriptional regulator, LysR family</fullName>
    </submittedName>
</protein>
<feature type="domain" description="HTH lysR-type" evidence="5">
    <location>
        <begin position="6"/>
        <end position="63"/>
    </location>
</feature>